<reference evidence="1 2" key="1">
    <citation type="submission" date="2020-08" db="EMBL/GenBank/DDBJ databases">
        <title>Genomic Encyclopedia of Type Strains, Phase IV (KMG-IV): sequencing the most valuable type-strain genomes for metagenomic binning, comparative biology and taxonomic classification.</title>
        <authorList>
            <person name="Goeker M."/>
        </authorList>
    </citation>
    <scope>NUCLEOTIDE SEQUENCE [LARGE SCALE GENOMIC DNA]</scope>
    <source>
        <strain evidence="1 2">DSM 5391</strain>
    </source>
</reference>
<gene>
    <name evidence="1" type="ORF">HNR53_001568</name>
</gene>
<protein>
    <submittedName>
        <fullName evidence="1">Uncharacterized protein</fullName>
    </submittedName>
</protein>
<comment type="caution">
    <text evidence="1">The sequence shown here is derived from an EMBL/GenBank/DDBJ whole genome shotgun (WGS) entry which is preliminary data.</text>
</comment>
<accession>A0A7X0LUW1</accession>
<name>A0A7X0LUW1_9BACI</name>
<dbReference type="EMBL" id="JACHGK010000004">
    <property type="protein sequence ID" value="MBB6444958.1"/>
    <property type="molecule type" value="Genomic_DNA"/>
</dbReference>
<sequence length="58" mass="6295">MPAMVGRGLRSLINGDVVTTMTVDGEKTDIVPVLYSIFNLKGKDKTVLNASKIQAQEM</sequence>
<dbReference type="RefSeq" id="WP_184524546.1">
    <property type="nucleotide sequence ID" value="NZ_JACHGK010000004.1"/>
</dbReference>
<organism evidence="1 2">
    <name type="scientific">Bacillus benzoevorans</name>
    <dbReference type="NCBI Taxonomy" id="1456"/>
    <lineage>
        <taxon>Bacteria</taxon>
        <taxon>Bacillati</taxon>
        <taxon>Bacillota</taxon>
        <taxon>Bacilli</taxon>
        <taxon>Bacillales</taxon>
        <taxon>Bacillaceae</taxon>
        <taxon>Bacillus</taxon>
    </lineage>
</organism>
<dbReference type="Proteomes" id="UP000531594">
    <property type="component" value="Unassembled WGS sequence"/>
</dbReference>
<keyword evidence="2" id="KW-1185">Reference proteome</keyword>
<evidence type="ECO:0000313" key="2">
    <source>
        <dbReference type="Proteomes" id="UP000531594"/>
    </source>
</evidence>
<dbReference type="AlphaFoldDB" id="A0A7X0LUW1"/>
<evidence type="ECO:0000313" key="1">
    <source>
        <dbReference type="EMBL" id="MBB6444958.1"/>
    </source>
</evidence>
<proteinExistence type="predicted"/>